<protein>
    <recommendedName>
        <fullName evidence="5">Fungal lipase-like domain-containing protein</fullName>
    </recommendedName>
</protein>
<keyword evidence="2" id="KW-1133">Transmembrane helix</keyword>
<dbReference type="InterPro" id="IPR029058">
    <property type="entry name" value="AB_hydrolase_fold"/>
</dbReference>
<sequence>MNKSYGIRNPFSNRRGSSTVEYIAILVGILALASLLYAFMANDGQSMIKDKIMAIINGEITGGNREETGNFGFGDGKPSSLDSQTNSSDKFQRLSNSKESSNPSKGKKRKERPYGTTADVDLNDRQLMAATELAYDYDDVDKEELLNDLGPGWDEDDTLYMDVEENGFSGRVFINKETKQVIIAYRGTDPDTEYTDIKSDLGLGLGFDINQYKSARKFYQRVLSKYEDKGYSFAQVGHSLGGHLAQKMALENKIPTFSFNGPGFVGGLTKKQMRKDYQGKYDDLVINYVDSSDQIGTYGFHVGKTYAFDENGSNKVDEHGTGQRFKKSFPAKIPMLLWDSITGLEHHGVKNIRDHMEEDGSTDVKR</sequence>
<reference evidence="3 4" key="1">
    <citation type="submission" date="2017-07" db="EMBL/GenBank/DDBJ databases">
        <title>The genome sequence of Paludifilum halophilum highlights mechanisms for microbial adaptation to high salt environemnts.</title>
        <authorList>
            <person name="Belbahri L."/>
        </authorList>
    </citation>
    <scope>NUCLEOTIDE SEQUENCE [LARGE SCALE GENOMIC DNA]</scope>
    <source>
        <strain evidence="3 4">DSM 102817</strain>
    </source>
</reference>
<evidence type="ECO:0000313" key="4">
    <source>
        <dbReference type="Proteomes" id="UP000215459"/>
    </source>
</evidence>
<comment type="caution">
    <text evidence="3">The sequence shown here is derived from an EMBL/GenBank/DDBJ whole genome shotgun (WGS) entry which is preliminary data.</text>
</comment>
<evidence type="ECO:0000256" key="2">
    <source>
        <dbReference type="SAM" id="Phobius"/>
    </source>
</evidence>
<evidence type="ECO:0000313" key="3">
    <source>
        <dbReference type="EMBL" id="OYD06318.1"/>
    </source>
</evidence>
<name>A0A235B1Y3_9BACL</name>
<accession>A0A235B1Y3</accession>
<feature type="compositionally biased region" description="Polar residues" evidence="1">
    <location>
        <begin position="80"/>
        <end position="104"/>
    </location>
</feature>
<keyword evidence="4" id="KW-1185">Reference proteome</keyword>
<feature type="transmembrane region" description="Helical" evidence="2">
    <location>
        <begin position="20"/>
        <end position="40"/>
    </location>
</feature>
<feature type="region of interest" description="Disordered" evidence="1">
    <location>
        <begin position="66"/>
        <end position="118"/>
    </location>
</feature>
<proteinExistence type="predicted"/>
<organism evidence="3 4">
    <name type="scientific">Paludifilum halophilum</name>
    <dbReference type="NCBI Taxonomy" id="1642702"/>
    <lineage>
        <taxon>Bacteria</taxon>
        <taxon>Bacillati</taxon>
        <taxon>Bacillota</taxon>
        <taxon>Bacilli</taxon>
        <taxon>Bacillales</taxon>
        <taxon>Thermoactinomycetaceae</taxon>
        <taxon>Paludifilum</taxon>
    </lineage>
</organism>
<dbReference type="SUPFAM" id="SSF53474">
    <property type="entry name" value="alpha/beta-Hydrolases"/>
    <property type="match status" value="1"/>
</dbReference>
<evidence type="ECO:0000256" key="1">
    <source>
        <dbReference type="SAM" id="MobiDB-lite"/>
    </source>
</evidence>
<dbReference type="AlphaFoldDB" id="A0A235B1Y3"/>
<dbReference type="Gene3D" id="3.40.50.1820">
    <property type="entry name" value="alpha/beta hydrolase"/>
    <property type="match status" value="1"/>
</dbReference>
<keyword evidence="2" id="KW-0472">Membrane</keyword>
<dbReference type="Pfam" id="PF26363">
    <property type="entry name" value="Phospholipase-like"/>
    <property type="match status" value="1"/>
</dbReference>
<evidence type="ECO:0008006" key="5">
    <source>
        <dbReference type="Google" id="ProtNLM"/>
    </source>
</evidence>
<dbReference type="Proteomes" id="UP000215459">
    <property type="component" value="Unassembled WGS sequence"/>
</dbReference>
<dbReference type="EMBL" id="NOWF01000013">
    <property type="protein sequence ID" value="OYD06318.1"/>
    <property type="molecule type" value="Genomic_DNA"/>
</dbReference>
<gene>
    <name evidence="3" type="ORF">CHM34_16505</name>
</gene>
<keyword evidence="2" id="KW-0812">Transmembrane</keyword>
<dbReference type="OrthoDB" id="6450827at2"/>